<reference evidence="3 4" key="1">
    <citation type="submission" date="2014-03" db="EMBL/GenBank/DDBJ databases">
        <title>Selection and divergence in the genomes of co-occurring obligate luminous symbionts with specific hosts.</title>
        <authorList>
            <person name="Hendry T.A."/>
            <person name="de Wet J.R."/>
            <person name="Dunlap P.V."/>
        </authorList>
    </citation>
    <scope>NUCLEOTIDE SEQUENCE [LARGE SCALE GENOMIC DNA]</scope>
    <source>
        <strain evidence="3 4">Ppalp.1</strain>
    </source>
</reference>
<sequence length="286" mass="31539">MTSKLDTECNSLGIKVLNFVSSMNNLIAIITAGFYTFAIVTIVLGLLNQTSISSKTVLLSVSLALAGHGLLLSHLIFSGHGQNLSILNVASLISFIISIVMSFGTLKTRLWFLLPLVYGFSVVNLSMAVFLPSTFITHLQNDIKLLMHTFLALSSYSTLTVGALYALQLTWLDCKLKSKKALAINPNTPPLMVVERQLFKIVFIGTVFLTGTLLTGSIFIQDTLVRSTIHKSVLSSIAWVIYSTLLLGHYYKGWRGKKITWFSIVGAMVLTFAYFGSRFVREVILQ</sequence>
<dbReference type="GO" id="GO:0017004">
    <property type="term" value="P:cytochrome complex assembly"/>
    <property type="evidence" value="ECO:0007669"/>
    <property type="project" value="InterPro"/>
</dbReference>
<feature type="transmembrane region" description="Helical" evidence="1">
    <location>
        <begin position="232"/>
        <end position="251"/>
    </location>
</feature>
<comment type="caution">
    <text evidence="3">The sequence shown here is derived from an EMBL/GenBank/DDBJ whole genome shotgun (WGS) entry which is preliminary data.</text>
</comment>
<dbReference type="eggNOG" id="COG4137">
    <property type="taxonomic scope" value="Bacteria"/>
</dbReference>
<evidence type="ECO:0000256" key="1">
    <source>
        <dbReference type="SAM" id="Phobius"/>
    </source>
</evidence>
<keyword evidence="1" id="KW-0472">Membrane</keyword>
<dbReference type="Proteomes" id="UP000053784">
    <property type="component" value="Unassembled WGS sequence"/>
</dbReference>
<evidence type="ECO:0000313" key="4">
    <source>
        <dbReference type="Proteomes" id="UP000053784"/>
    </source>
</evidence>
<dbReference type="Pfam" id="PF01578">
    <property type="entry name" value="Cytochrom_C_asm"/>
    <property type="match status" value="1"/>
</dbReference>
<dbReference type="STRING" id="1179155.CF67_14023"/>
<dbReference type="InterPro" id="IPR052372">
    <property type="entry name" value="YpjD/HemX"/>
</dbReference>
<feature type="transmembrane region" description="Helical" evidence="1">
    <location>
        <begin position="26"/>
        <end position="47"/>
    </location>
</feature>
<feature type="transmembrane region" description="Helical" evidence="1">
    <location>
        <begin position="258"/>
        <end position="276"/>
    </location>
</feature>
<evidence type="ECO:0000313" key="3">
    <source>
        <dbReference type="EMBL" id="KEY91587.1"/>
    </source>
</evidence>
<dbReference type="GO" id="GO:0005886">
    <property type="term" value="C:plasma membrane"/>
    <property type="evidence" value="ECO:0007669"/>
    <property type="project" value="TreeGrafter"/>
</dbReference>
<feature type="transmembrane region" description="Helical" evidence="1">
    <location>
        <begin position="110"/>
        <end position="130"/>
    </location>
</feature>
<feature type="domain" description="Cytochrome c assembly protein" evidence="2">
    <location>
        <begin position="60"/>
        <end position="284"/>
    </location>
</feature>
<dbReference type="InterPro" id="IPR002541">
    <property type="entry name" value="Cyt_c_assembly"/>
</dbReference>
<dbReference type="PANTHER" id="PTHR38034:SF1">
    <property type="entry name" value="INNER MEMBRANE PROTEIN YPJD"/>
    <property type="match status" value="1"/>
</dbReference>
<gene>
    <name evidence="3" type="primary">ypjD</name>
    <name evidence="3" type="ORF">CF67_14023</name>
</gene>
<name>A0A084CP58_9GAMM</name>
<protein>
    <submittedName>
        <fullName evidence="3">Inner membrane protein</fullName>
    </submittedName>
</protein>
<dbReference type="PANTHER" id="PTHR38034">
    <property type="entry name" value="INNER MEMBRANE PROTEIN YPJD"/>
    <property type="match status" value="1"/>
</dbReference>
<feature type="transmembrane region" description="Helical" evidence="1">
    <location>
        <begin position="83"/>
        <end position="103"/>
    </location>
</feature>
<feature type="transmembrane region" description="Helical" evidence="1">
    <location>
        <begin position="201"/>
        <end position="220"/>
    </location>
</feature>
<organism evidence="3 4">
    <name type="scientific">Candidatus Photodesmus blepharonis</name>
    <dbReference type="NCBI Taxonomy" id="1179155"/>
    <lineage>
        <taxon>Bacteria</taxon>
        <taxon>Pseudomonadati</taxon>
        <taxon>Pseudomonadota</taxon>
        <taxon>Gammaproteobacteria</taxon>
        <taxon>Vibrionales</taxon>
        <taxon>Vibrionaceae</taxon>
        <taxon>Candidatus Photodesmus</taxon>
    </lineage>
</organism>
<dbReference type="EMBL" id="JGVK01000006">
    <property type="protein sequence ID" value="KEY91587.1"/>
    <property type="molecule type" value="Genomic_DNA"/>
</dbReference>
<keyword evidence="1" id="KW-0812">Transmembrane</keyword>
<accession>A0A084CP58</accession>
<feature type="transmembrane region" description="Helical" evidence="1">
    <location>
        <begin position="56"/>
        <end position="77"/>
    </location>
</feature>
<keyword evidence="1" id="KW-1133">Transmembrane helix</keyword>
<proteinExistence type="predicted"/>
<dbReference type="GO" id="GO:0020037">
    <property type="term" value="F:heme binding"/>
    <property type="evidence" value="ECO:0007669"/>
    <property type="project" value="InterPro"/>
</dbReference>
<dbReference type="AlphaFoldDB" id="A0A084CP58"/>
<feature type="transmembrane region" description="Helical" evidence="1">
    <location>
        <begin position="150"/>
        <end position="172"/>
    </location>
</feature>
<evidence type="ECO:0000259" key="2">
    <source>
        <dbReference type="Pfam" id="PF01578"/>
    </source>
</evidence>
<keyword evidence="4" id="KW-1185">Reference proteome</keyword>